<feature type="region of interest" description="Disordered" evidence="1">
    <location>
        <begin position="40"/>
        <end position="71"/>
    </location>
</feature>
<dbReference type="AlphaFoldDB" id="A0A9N8V8Y5"/>
<evidence type="ECO:0000313" key="2">
    <source>
        <dbReference type="EMBL" id="CAG8444481.1"/>
    </source>
</evidence>
<comment type="caution">
    <text evidence="2">The sequence shown here is derived from an EMBL/GenBank/DDBJ whole genome shotgun (WGS) entry which is preliminary data.</text>
</comment>
<dbReference type="Proteomes" id="UP000789831">
    <property type="component" value="Unassembled WGS sequence"/>
</dbReference>
<accession>A0A9N8V8Y5</accession>
<dbReference type="EMBL" id="CAJVPL010000086">
    <property type="protein sequence ID" value="CAG8444481.1"/>
    <property type="molecule type" value="Genomic_DNA"/>
</dbReference>
<organism evidence="2 3">
    <name type="scientific">Ambispora gerdemannii</name>
    <dbReference type="NCBI Taxonomy" id="144530"/>
    <lineage>
        <taxon>Eukaryota</taxon>
        <taxon>Fungi</taxon>
        <taxon>Fungi incertae sedis</taxon>
        <taxon>Mucoromycota</taxon>
        <taxon>Glomeromycotina</taxon>
        <taxon>Glomeromycetes</taxon>
        <taxon>Archaeosporales</taxon>
        <taxon>Ambisporaceae</taxon>
        <taxon>Ambispora</taxon>
    </lineage>
</organism>
<sequence length="130" mass="15194">MTNIVGTCGVCEKQPQRYKCTTCTLSCYNEHKVTPCRKFEKKPPKLPVYPRKVKSSAEEEEEENDRLKPEQLEKLEQSAKIREFLKDDKLRAILINVDNFSNSYDPERMLVNALQNDEIFYKFAETILDA</sequence>
<gene>
    <name evidence="2" type="ORF">AGERDE_LOCUS1311</name>
</gene>
<protein>
    <submittedName>
        <fullName evidence="2">386_t:CDS:1</fullName>
    </submittedName>
</protein>
<evidence type="ECO:0000256" key="1">
    <source>
        <dbReference type="SAM" id="MobiDB-lite"/>
    </source>
</evidence>
<evidence type="ECO:0000313" key="3">
    <source>
        <dbReference type="Proteomes" id="UP000789831"/>
    </source>
</evidence>
<dbReference type="OrthoDB" id="18412at2759"/>
<keyword evidence="3" id="KW-1185">Reference proteome</keyword>
<proteinExistence type="predicted"/>
<name>A0A9N8V8Y5_9GLOM</name>
<reference evidence="2" key="1">
    <citation type="submission" date="2021-06" db="EMBL/GenBank/DDBJ databases">
        <authorList>
            <person name="Kallberg Y."/>
            <person name="Tangrot J."/>
            <person name="Rosling A."/>
        </authorList>
    </citation>
    <scope>NUCLEOTIDE SEQUENCE</scope>
    <source>
        <strain evidence="2">MT106</strain>
    </source>
</reference>